<dbReference type="SUPFAM" id="SSF89009">
    <property type="entry name" value="GAT-like domain"/>
    <property type="match status" value="1"/>
</dbReference>
<dbReference type="PANTHER" id="PTHR46646">
    <property type="entry name" value="TOM1-LIKE PROTEIN 1"/>
    <property type="match status" value="1"/>
</dbReference>
<gene>
    <name evidence="2" type="ORF">PIB30_084385</name>
</gene>
<protein>
    <submittedName>
        <fullName evidence="2">Uncharacterized protein</fullName>
    </submittedName>
</protein>
<dbReference type="Proteomes" id="UP001341840">
    <property type="component" value="Unassembled WGS sequence"/>
</dbReference>
<reference evidence="2 3" key="1">
    <citation type="journal article" date="2023" name="Plants (Basel)">
        <title>Bridging the Gap: Combining Genomics and Transcriptomics Approaches to Understand Stylosanthes scabra, an Orphan Legume from the Brazilian Caatinga.</title>
        <authorList>
            <person name="Ferreira-Neto J.R.C."/>
            <person name="da Silva M.D."/>
            <person name="Binneck E."/>
            <person name="de Melo N.F."/>
            <person name="da Silva R.H."/>
            <person name="de Melo A.L.T.M."/>
            <person name="Pandolfi V."/>
            <person name="Bustamante F.O."/>
            <person name="Brasileiro-Vidal A.C."/>
            <person name="Benko-Iseppon A.M."/>
        </authorList>
    </citation>
    <scope>NUCLEOTIDE SEQUENCE [LARGE SCALE GENOMIC DNA]</scope>
    <source>
        <tissue evidence="2">Leaves</tissue>
    </source>
</reference>
<evidence type="ECO:0000256" key="1">
    <source>
        <dbReference type="ARBA" id="ARBA00007708"/>
    </source>
</evidence>
<evidence type="ECO:0000313" key="3">
    <source>
        <dbReference type="Proteomes" id="UP001341840"/>
    </source>
</evidence>
<dbReference type="EMBL" id="JASCZI010273228">
    <property type="protein sequence ID" value="MED6224468.1"/>
    <property type="molecule type" value="Genomic_DNA"/>
</dbReference>
<name>A0ABU6ZR56_9FABA</name>
<organism evidence="2 3">
    <name type="scientific">Stylosanthes scabra</name>
    <dbReference type="NCBI Taxonomy" id="79078"/>
    <lineage>
        <taxon>Eukaryota</taxon>
        <taxon>Viridiplantae</taxon>
        <taxon>Streptophyta</taxon>
        <taxon>Embryophyta</taxon>
        <taxon>Tracheophyta</taxon>
        <taxon>Spermatophyta</taxon>
        <taxon>Magnoliopsida</taxon>
        <taxon>eudicotyledons</taxon>
        <taxon>Gunneridae</taxon>
        <taxon>Pentapetalae</taxon>
        <taxon>rosids</taxon>
        <taxon>fabids</taxon>
        <taxon>Fabales</taxon>
        <taxon>Fabaceae</taxon>
        <taxon>Papilionoideae</taxon>
        <taxon>50 kb inversion clade</taxon>
        <taxon>dalbergioids sensu lato</taxon>
        <taxon>Dalbergieae</taxon>
        <taxon>Pterocarpus clade</taxon>
        <taxon>Stylosanthes</taxon>
    </lineage>
</organism>
<keyword evidence="3" id="KW-1185">Reference proteome</keyword>
<comment type="similarity">
    <text evidence="1">Belongs to the TOM1 family.</text>
</comment>
<dbReference type="InterPro" id="IPR044836">
    <property type="entry name" value="TOL_plant"/>
</dbReference>
<accession>A0ABU6ZR56</accession>
<dbReference type="PANTHER" id="PTHR46646:SF1">
    <property type="entry name" value="TOM1-LIKE PROTEIN 1"/>
    <property type="match status" value="1"/>
</dbReference>
<evidence type="ECO:0000313" key="2">
    <source>
        <dbReference type="EMBL" id="MED6224468.1"/>
    </source>
</evidence>
<proteinExistence type="inferred from homology"/>
<comment type="caution">
    <text evidence="2">The sequence shown here is derived from an EMBL/GenBank/DDBJ whole genome shotgun (WGS) entry which is preliminary data.</text>
</comment>
<sequence>MQIDIGKRVVETRELFAETAGNNEALLFDALNLNDEIQKVLKMYQEFNKPTDRATLAIFIPLQPDEPEEESAAQK</sequence>